<dbReference type="Pfam" id="PF21783">
    <property type="entry name" value="YNCE"/>
    <property type="match status" value="1"/>
</dbReference>
<gene>
    <name evidence="3" type="ORF">DM484_28880</name>
</gene>
<dbReference type="NCBIfam" id="TIGR02276">
    <property type="entry name" value="beta_rpt_yvtn"/>
    <property type="match status" value="1"/>
</dbReference>
<evidence type="ECO:0000313" key="3">
    <source>
        <dbReference type="EMBL" id="PZN70111.1"/>
    </source>
</evidence>
<feature type="domain" description="YNCE-like beta-propeller" evidence="2">
    <location>
        <begin position="679"/>
        <end position="773"/>
    </location>
</feature>
<dbReference type="SUPFAM" id="SSF50974">
    <property type="entry name" value="Nitrous oxide reductase, N-terminal domain"/>
    <property type="match status" value="1"/>
</dbReference>
<evidence type="ECO:0000313" key="4">
    <source>
        <dbReference type="Proteomes" id="UP000249396"/>
    </source>
</evidence>
<dbReference type="AlphaFoldDB" id="A0A2W4QCY3"/>
<comment type="caution">
    <text evidence="3">The sequence shown here is derived from an EMBL/GenBank/DDBJ whole genome shotgun (WGS) entry which is preliminary data.</text>
</comment>
<dbReference type="Gene3D" id="2.130.10.10">
    <property type="entry name" value="YVTN repeat-like/Quinoprotein amine dehydrogenase"/>
    <property type="match status" value="2"/>
</dbReference>
<proteinExistence type="predicted"/>
<evidence type="ECO:0000256" key="1">
    <source>
        <dbReference type="ARBA" id="ARBA00022729"/>
    </source>
</evidence>
<dbReference type="InterPro" id="IPR011964">
    <property type="entry name" value="YVTN_b-propeller_repeat"/>
</dbReference>
<dbReference type="PANTHER" id="PTHR47197:SF3">
    <property type="entry name" value="DIHYDRO-HEME D1 DEHYDROGENASE"/>
    <property type="match status" value="1"/>
</dbReference>
<dbReference type="SUPFAM" id="SSF51004">
    <property type="entry name" value="C-terminal (heme d1) domain of cytochrome cd1-nitrite reductase"/>
    <property type="match status" value="1"/>
</dbReference>
<dbReference type="InterPro" id="IPR015943">
    <property type="entry name" value="WD40/YVTN_repeat-like_dom_sf"/>
</dbReference>
<dbReference type="EMBL" id="QJPH01000564">
    <property type="protein sequence ID" value="PZN70111.1"/>
    <property type="molecule type" value="Genomic_DNA"/>
</dbReference>
<sequence length="829" mass="88852">MTTQLIYTVTNSAATPGTQDFYINISVENQSMFPVTLKALQVYLPMGVGDNDLTLIGNTSSIIVGPPDDWTQTTQYDKSGANFEVIFEYSGNSGVVIEPGGLPLKFSLNNITVNDSYGIASCKLDEFTMPLVANSEFDFAILKPLTPDQISFTANTYTSYAGDNVVVTWAGPSGWVYTISYGSVQLPQSIGNTGSKTLQLFFSTDVTLQLTQTDQVSPTPTQIRIEVTPTISLTGTVQPTSNTPYQLALNWTSLGAIEVYGSWVTEPLGLNDSKTVELSYADAQNRSCAYYVLTADGDDTQASFTCAIAPPVINSFAPKLLPSATGYPMILKWDVLGAFYVEGSWAAPDSAPFNPGDQSAVIDAPYPPDDYTITAYVLSDVMTTKTIQLADFYPAPVIQQFSYVTDGDSLTITWEVMSPNVPVFSLQGSWQPASSASLPLTGTLTLNSPFEPIYTLTVKGLVEGQAMTKSFKPFPWQWSSSIRSMGSPPFVINAADNQTYFVGYNPSFALEENFAGVGYYSTSKGFLSAFTIDDYNLSSMVITPNLEYLLTLDYGGAADGNLLFFDVNAFMQDFPQPVSRFPFSIYGCTTPMVITPDSSSMYVATAGILTVVDLTQNWSFNSLQLSAEESMGIAITPNGDYVLIVFGNGYVIPVEVASFSQLNTIAVGQNPCSIAITPNSQYAFVTCSGDDTVSVLDLNSFSVTATLSVGANPQSLAITPDGNYVFVANAGSDTVSVIDANDLSVVQTFQVGSGQKSIAMTPDSSCVFVSNNKTVSVIAVDGLFVVQTFTLGENSMTTACPLAVSFDGNTLYVASDSYITLFSNGIEAN</sequence>
<reference evidence="3 4" key="1">
    <citation type="journal article" date="2018" name="Aquat. Microb. Ecol.">
        <title>Gammaproteobacterial methanotrophs dominate.</title>
        <authorList>
            <person name="Rissanen A.J."/>
            <person name="Saarenheimo J."/>
            <person name="Tiirola M."/>
            <person name="Peura S."/>
            <person name="Aalto S.L."/>
            <person name="Karvinen A."/>
            <person name="Nykanen H."/>
        </authorList>
    </citation>
    <scope>NUCLEOTIDE SEQUENCE [LARGE SCALE GENOMIC DNA]</scope>
    <source>
        <strain evidence="3">AMbin10</strain>
    </source>
</reference>
<dbReference type="InterPro" id="IPR011048">
    <property type="entry name" value="Haem_d1_sf"/>
</dbReference>
<dbReference type="InterPro" id="IPR048433">
    <property type="entry name" value="YNCE-like_beta-prop"/>
</dbReference>
<evidence type="ECO:0000259" key="2">
    <source>
        <dbReference type="Pfam" id="PF21783"/>
    </source>
</evidence>
<dbReference type="InterPro" id="IPR011045">
    <property type="entry name" value="N2O_reductase_N"/>
</dbReference>
<keyword evidence="1" id="KW-0732">Signal</keyword>
<accession>A0A2W4QCY3</accession>
<dbReference type="InterPro" id="IPR051200">
    <property type="entry name" value="Host-pathogen_enzymatic-act"/>
</dbReference>
<dbReference type="PANTHER" id="PTHR47197">
    <property type="entry name" value="PROTEIN NIRF"/>
    <property type="match status" value="1"/>
</dbReference>
<protein>
    <recommendedName>
        <fullName evidence="2">YNCE-like beta-propeller domain-containing protein</fullName>
    </recommendedName>
</protein>
<organism evidence="3 4">
    <name type="scientific">Candidatus Methylumidiphilus alinenensis</name>
    <dbReference type="NCBI Taxonomy" id="2202197"/>
    <lineage>
        <taxon>Bacteria</taxon>
        <taxon>Pseudomonadati</taxon>
        <taxon>Pseudomonadota</taxon>
        <taxon>Gammaproteobacteria</taxon>
        <taxon>Methylococcales</taxon>
        <taxon>Candidatus Methylumidiphilus</taxon>
    </lineage>
</organism>
<name>A0A2W4QCY3_9GAMM</name>
<dbReference type="Proteomes" id="UP000249396">
    <property type="component" value="Unassembled WGS sequence"/>
</dbReference>